<dbReference type="EMBL" id="SDMP01000015">
    <property type="protein sequence ID" value="RYR08163.1"/>
    <property type="molecule type" value="Genomic_DNA"/>
</dbReference>
<dbReference type="SUPFAM" id="SSF50249">
    <property type="entry name" value="Nucleic acid-binding proteins"/>
    <property type="match status" value="2"/>
</dbReference>
<feature type="domain" description="Replication protein A 70 kDa DNA-binding subunit B/D first OB fold" evidence="1">
    <location>
        <begin position="5"/>
        <end position="109"/>
    </location>
</feature>
<comment type="caution">
    <text evidence="2">The sequence shown here is derived from an EMBL/GenBank/DDBJ whole genome shotgun (WGS) entry which is preliminary data.</text>
</comment>
<protein>
    <recommendedName>
        <fullName evidence="1">Replication protein A 70 kDa DNA-binding subunit B/D first OB fold domain-containing protein</fullName>
    </recommendedName>
</protein>
<name>A0A444Z1U1_ARAHY</name>
<dbReference type="PANTHER" id="PTHR47165">
    <property type="entry name" value="OS03G0429900 PROTEIN"/>
    <property type="match status" value="1"/>
</dbReference>
<evidence type="ECO:0000313" key="3">
    <source>
        <dbReference type="Proteomes" id="UP000289738"/>
    </source>
</evidence>
<evidence type="ECO:0000259" key="1">
    <source>
        <dbReference type="Pfam" id="PF02721"/>
    </source>
</evidence>
<dbReference type="Pfam" id="PF02721">
    <property type="entry name" value="DUF223"/>
    <property type="match status" value="1"/>
</dbReference>
<dbReference type="CDD" id="cd04480">
    <property type="entry name" value="RPA1_DBD_A_like"/>
    <property type="match status" value="1"/>
</dbReference>
<sequence length="199" mass="23305">MDECYDYLYDVNAKQLTWNFKVYVVRLWESPSKFNEKEVGSIEMILQDIKGDRIRASIPNPVLKKWLGNIQEFCMYMMSNFIVVDNKIKSRVTSVKWVLTFSHWTIVSPVENPSYFLEAFQLKTISELLNAEKLENTELFDMIAEVVGKEDPRELVTNNGKEIRRLTVILEDLEGNKIGYTLFGETVDHLFPHLEDVRE</sequence>
<dbReference type="InterPro" id="IPR012340">
    <property type="entry name" value="NA-bd_OB-fold"/>
</dbReference>
<reference evidence="2 3" key="1">
    <citation type="submission" date="2019-01" db="EMBL/GenBank/DDBJ databases">
        <title>Sequencing of cultivated peanut Arachis hypogaea provides insights into genome evolution and oil improvement.</title>
        <authorList>
            <person name="Chen X."/>
        </authorList>
    </citation>
    <scope>NUCLEOTIDE SEQUENCE [LARGE SCALE GENOMIC DNA]</scope>
    <source>
        <strain evidence="3">cv. Fuhuasheng</strain>
        <tissue evidence="2">Leaves</tissue>
    </source>
</reference>
<dbReference type="AlphaFoldDB" id="A0A444Z1U1"/>
<dbReference type="PANTHER" id="PTHR47165:SF4">
    <property type="entry name" value="OS03G0429900 PROTEIN"/>
    <property type="match status" value="1"/>
</dbReference>
<accession>A0A444Z1U1</accession>
<organism evidence="2 3">
    <name type="scientific">Arachis hypogaea</name>
    <name type="common">Peanut</name>
    <dbReference type="NCBI Taxonomy" id="3818"/>
    <lineage>
        <taxon>Eukaryota</taxon>
        <taxon>Viridiplantae</taxon>
        <taxon>Streptophyta</taxon>
        <taxon>Embryophyta</taxon>
        <taxon>Tracheophyta</taxon>
        <taxon>Spermatophyta</taxon>
        <taxon>Magnoliopsida</taxon>
        <taxon>eudicotyledons</taxon>
        <taxon>Gunneridae</taxon>
        <taxon>Pentapetalae</taxon>
        <taxon>rosids</taxon>
        <taxon>fabids</taxon>
        <taxon>Fabales</taxon>
        <taxon>Fabaceae</taxon>
        <taxon>Papilionoideae</taxon>
        <taxon>50 kb inversion clade</taxon>
        <taxon>dalbergioids sensu lato</taxon>
        <taxon>Dalbergieae</taxon>
        <taxon>Pterocarpus clade</taxon>
        <taxon>Arachis</taxon>
    </lineage>
</organism>
<keyword evidence="3" id="KW-1185">Reference proteome</keyword>
<dbReference type="Proteomes" id="UP000289738">
    <property type="component" value="Chromosome B05"/>
</dbReference>
<gene>
    <name evidence="2" type="ORF">Ahy_B05g075724</name>
</gene>
<dbReference type="InterPro" id="IPR003871">
    <property type="entry name" value="RFA1B/D_OB_1st"/>
</dbReference>
<evidence type="ECO:0000313" key="2">
    <source>
        <dbReference type="EMBL" id="RYR08163.1"/>
    </source>
</evidence>
<proteinExistence type="predicted"/>
<dbReference type="Gene3D" id="2.40.50.140">
    <property type="entry name" value="Nucleic acid-binding proteins"/>
    <property type="match status" value="2"/>
</dbReference>